<dbReference type="RefSeq" id="WP_013863327.1">
    <property type="nucleotide sequence ID" value="NC_015635.1"/>
</dbReference>
<dbReference type="AlphaFoldDB" id="F5XFQ0"/>
<organism evidence="3 4">
    <name type="scientific">Microlunatus phosphovorus (strain ATCC 700054 / DSM 10555 / JCM 9379 / NBRC 101784 / NCIMB 13414 / VKM Ac-1990 / NM-1)</name>
    <dbReference type="NCBI Taxonomy" id="1032480"/>
    <lineage>
        <taxon>Bacteria</taxon>
        <taxon>Bacillati</taxon>
        <taxon>Actinomycetota</taxon>
        <taxon>Actinomycetes</taxon>
        <taxon>Propionibacteriales</taxon>
        <taxon>Propionibacteriaceae</taxon>
        <taxon>Microlunatus</taxon>
    </lineage>
</organism>
<keyword evidence="4" id="KW-1185">Reference proteome</keyword>
<dbReference type="PANTHER" id="PTHR42949">
    <property type="entry name" value="ANAEROBIC GLYCEROL-3-PHOSPHATE DEHYDROGENASE SUBUNIT B"/>
    <property type="match status" value="1"/>
</dbReference>
<dbReference type="InterPro" id="IPR017224">
    <property type="entry name" value="Opine_Oxase_asu/HCN_bsu"/>
</dbReference>
<name>F5XFQ0_MICPN</name>
<reference evidence="3 4" key="1">
    <citation type="submission" date="2011-05" db="EMBL/GenBank/DDBJ databases">
        <title>Whole genome sequence of Microlunatus phosphovorus NM-1.</title>
        <authorList>
            <person name="Hosoyama A."/>
            <person name="Sasaki K."/>
            <person name="Harada T."/>
            <person name="Igarashi R."/>
            <person name="Kawakoshi A."/>
            <person name="Sasagawa M."/>
            <person name="Fukada J."/>
            <person name="Nakamura S."/>
            <person name="Katano Y."/>
            <person name="Hanada S."/>
            <person name="Kamagata Y."/>
            <person name="Nakamura N."/>
            <person name="Yamazaki S."/>
            <person name="Fujita N."/>
        </authorList>
    </citation>
    <scope>NUCLEOTIDE SEQUENCE [LARGE SCALE GENOMIC DNA]</scope>
    <source>
        <strain evidence="4">ATCC 700054 / DSM 10555 / JCM 9379 / NBRC 101784 / NCIMB 13414 / VKM Ac-1990 / NM-1</strain>
    </source>
</reference>
<dbReference type="PANTHER" id="PTHR42949:SF3">
    <property type="entry name" value="ANAEROBIC GLYCEROL-3-PHOSPHATE DEHYDROGENASE SUBUNIT B"/>
    <property type="match status" value="1"/>
</dbReference>
<dbReference type="InterPro" id="IPR041854">
    <property type="entry name" value="BFD-like_2Fe2S-bd_dom_sf"/>
</dbReference>
<dbReference type="KEGG" id="mph:MLP_24430"/>
<evidence type="ECO:0000313" key="3">
    <source>
        <dbReference type="EMBL" id="BAK35457.1"/>
    </source>
</evidence>
<dbReference type="PIRSF" id="PIRSF037495">
    <property type="entry name" value="Opine_OX_OoxA/HcnB"/>
    <property type="match status" value="1"/>
</dbReference>
<gene>
    <name evidence="3" type="ordered locus">MLP_24430</name>
</gene>
<dbReference type="SUPFAM" id="SSF51905">
    <property type="entry name" value="FAD/NAD(P)-binding domain"/>
    <property type="match status" value="1"/>
</dbReference>
<sequence length="482" mass="50793">MISTLDVAVVGAGPAGLAAAVAAAEAGLTVAVIDLNLQVGGQYWRHRDEAGSEPTIGLHDVTTYAKLRRRFDEARDHSGLQYLPNSQVWFIETRSVENGVPEFVLRLTGFSDVGPQPVQDQVVARRLILCPGGYDRQLPIPGWDLPGVMAAGGVQAMLKGYGTRTGTRAIVAGTGPFLLPVATGLAEGGVEVVGVCEAGAISSWIPQTRGAAQVPAKAREAAEYAFSLAKRRIGYWTRTAIVSINGTDEVRSVTVAKLDRQGRIRPGTSREVLVDLVALGWGFTPSLELVTAVGADTRVDVDGSLVAVVDDAQQTTTPGVYAAGEVTGVGGAALAVTEGELAGRAVARAAAGVEDPRRRRQLQGRISRARAFARAMHRAHPVPAQWSDWLTESTTVCRCEEVSYGDLCYARDELGAGDARTVKLLSRPGMGWCQGRVCGFATAQLTGAVDAEALRPVAKRPLCAPIALGELAALADAERLAR</sequence>
<dbReference type="Gene3D" id="3.50.50.60">
    <property type="entry name" value="FAD/NAD(P)-binding domain"/>
    <property type="match status" value="2"/>
</dbReference>
<dbReference type="PRINTS" id="PR00411">
    <property type="entry name" value="PNDRDTASEI"/>
</dbReference>
<dbReference type="Gene3D" id="1.10.10.1100">
    <property type="entry name" value="BFD-like [2Fe-2S]-binding domain"/>
    <property type="match status" value="1"/>
</dbReference>
<dbReference type="PRINTS" id="PR00368">
    <property type="entry name" value="FADPNR"/>
</dbReference>
<dbReference type="GO" id="GO:0016491">
    <property type="term" value="F:oxidoreductase activity"/>
    <property type="evidence" value="ECO:0007669"/>
    <property type="project" value="UniProtKB-KW"/>
</dbReference>
<protein>
    <submittedName>
        <fullName evidence="3">Putative oxidoreductase</fullName>
    </submittedName>
</protein>
<keyword evidence="1" id="KW-0560">Oxidoreductase</keyword>
<dbReference type="InterPro" id="IPR023753">
    <property type="entry name" value="FAD/NAD-binding_dom"/>
</dbReference>
<dbReference type="OrthoDB" id="9801699at2"/>
<proteinExistence type="predicted"/>
<accession>F5XFQ0</accession>
<evidence type="ECO:0000256" key="1">
    <source>
        <dbReference type="ARBA" id="ARBA00023002"/>
    </source>
</evidence>
<dbReference type="STRING" id="1032480.MLP_24430"/>
<evidence type="ECO:0000259" key="2">
    <source>
        <dbReference type="Pfam" id="PF07992"/>
    </source>
</evidence>
<dbReference type="HOGENOM" id="CLU_030705_1_2_11"/>
<feature type="domain" description="FAD/NAD(P)-binding" evidence="2">
    <location>
        <begin position="6"/>
        <end position="335"/>
    </location>
</feature>
<dbReference type="eggNOG" id="COG0446">
    <property type="taxonomic scope" value="Bacteria"/>
</dbReference>
<dbReference type="Proteomes" id="UP000007947">
    <property type="component" value="Chromosome"/>
</dbReference>
<dbReference type="CDD" id="cd19946">
    <property type="entry name" value="GlpA-like_Fer2_BFD-like"/>
    <property type="match status" value="1"/>
</dbReference>
<dbReference type="InterPro" id="IPR036188">
    <property type="entry name" value="FAD/NAD-bd_sf"/>
</dbReference>
<dbReference type="EMBL" id="AP012204">
    <property type="protein sequence ID" value="BAK35457.1"/>
    <property type="molecule type" value="Genomic_DNA"/>
</dbReference>
<dbReference type="Pfam" id="PF07992">
    <property type="entry name" value="Pyr_redox_2"/>
    <property type="match status" value="1"/>
</dbReference>
<evidence type="ECO:0000313" key="4">
    <source>
        <dbReference type="Proteomes" id="UP000007947"/>
    </source>
</evidence>
<dbReference type="InterPro" id="IPR051691">
    <property type="entry name" value="Metab_Enz_Cyan_OpOx_G3PDH"/>
</dbReference>